<evidence type="ECO:0000256" key="1">
    <source>
        <dbReference type="SAM" id="MobiDB-lite"/>
    </source>
</evidence>
<name>A0A540VK26_9CHLR</name>
<evidence type="ECO:0000313" key="4">
    <source>
        <dbReference type="Proteomes" id="UP000317371"/>
    </source>
</evidence>
<protein>
    <submittedName>
        <fullName evidence="3">Uncharacterized protein</fullName>
    </submittedName>
</protein>
<keyword evidence="4" id="KW-1185">Reference proteome</keyword>
<feature type="region of interest" description="Disordered" evidence="1">
    <location>
        <begin position="1"/>
        <end position="29"/>
    </location>
</feature>
<keyword evidence="2" id="KW-0472">Membrane</keyword>
<feature type="transmembrane region" description="Helical" evidence="2">
    <location>
        <begin position="68"/>
        <end position="85"/>
    </location>
</feature>
<proteinExistence type="predicted"/>
<sequence length="270" mass="30733">MNLRIGQPHQNGTHGAPPQPGGASTLRSAAPQPARPVTIFPDEAPRTSWRVLAYELDRFLLGGTPVRRMVNVLLWLVALLWAPGWLPGGRVVSLVAVLLVIANWLLWARLRRQDFVSFTEKAPPEVTPEMMPVADKIAIHATGQFSVEGKYRRFTWLPGFYRTFATGEHAVLCLVRGRRFLRVARWPQDEVGMWYVFFMPRDILRIRWGRLRFGRQDSLALAIDYNMTIPSEDPHKPDRSWPETLYLAVESEADGRRILADLHFDVTAGT</sequence>
<dbReference type="InParanoid" id="A0A540VK26"/>
<evidence type="ECO:0000256" key="2">
    <source>
        <dbReference type="SAM" id="Phobius"/>
    </source>
</evidence>
<evidence type="ECO:0000313" key="3">
    <source>
        <dbReference type="EMBL" id="TQE97129.1"/>
    </source>
</evidence>
<comment type="caution">
    <text evidence="3">The sequence shown here is derived from an EMBL/GenBank/DDBJ whole genome shotgun (WGS) entry which is preliminary data.</text>
</comment>
<dbReference type="AlphaFoldDB" id="A0A540VK26"/>
<dbReference type="RefSeq" id="WP_141608725.1">
    <property type="nucleotide sequence ID" value="NZ_VIGC02000004.1"/>
</dbReference>
<accession>A0A540VK26</accession>
<feature type="transmembrane region" description="Helical" evidence="2">
    <location>
        <begin position="91"/>
        <end position="108"/>
    </location>
</feature>
<dbReference type="EMBL" id="VIGC01000004">
    <property type="protein sequence ID" value="TQE97129.1"/>
    <property type="molecule type" value="Genomic_DNA"/>
</dbReference>
<organism evidence="3 4">
    <name type="scientific">Litorilinea aerophila</name>
    <dbReference type="NCBI Taxonomy" id="1204385"/>
    <lineage>
        <taxon>Bacteria</taxon>
        <taxon>Bacillati</taxon>
        <taxon>Chloroflexota</taxon>
        <taxon>Caldilineae</taxon>
        <taxon>Caldilineales</taxon>
        <taxon>Caldilineaceae</taxon>
        <taxon>Litorilinea</taxon>
    </lineage>
</organism>
<dbReference type="Proteomes" id="UP000317371">
    <property type="component" value="Unassembled WGS sequence"/>
</dbReference>
<dbReference type="OrthoDB" id="9859329at2"/>
<gene>
    <name evidence="3" type="ORF">FKZ61_03645</name>
</gene>
<reference evidence="3 4" key="1">
    <citation type="submission" date="2019-06" db="EMBL/GenBank/DDBJ databases">
        <title>Genome sequence of Litorilinea aerophila BAA-2444.</title>
        <authorList>
            <person name="Maclea K.S."/>
            <person name="Maurais E.G."/>
            <person name="Iannazzi L.C."/>
        </authorList>
    </citation>
    <scope>NUCLEOTIDE SEQUENCE [LARGE SCALE GENOMIC DNA]</scope>
    <source>
        <strain evidence="3 4">ATCC BAA-2444</strain>
    </source>
</reference>
<keyword evidence="2" id="KW-0812">Transmembrane</keyword>
<keyword evidence="2" id="KW-1133">Transmembrane helix</keyword>